<dbReference type="ExpressionAtlas" id="M9PEB9">
    <property type="expression patterns" value="baseline and differential"/>
</dbReference>
<feature type="region of interest" description="Disordered" evidence="2">
    <location>
        <begin position="396"/>
        <end position="419"/>
    </location>
</feature>
<reference evidence="3 5" key="3">
    <citation type="journal article" date="2002" name="Genome Biol.">
        <title>Annotation of the Drosophila melanogaster euchromatic genome: a systematic review.</title>
        <authorList>
            <person name="Misra S."/>
            <person name="Crosby M.A."/>
            <person name="Mungall C.J."/>
            <person name="Matthews B.B."/>
            <person name="Campbell K.S."/>
            <person name="Hradecky P."/>
            <person name="Huang Y."/>
            <person name="Kaminker J.S."/>
            <person name="Millburn G.H."/>
            <person name="Prochnik S.E."/>
            <person name="Smith C.D."/>
            <person name="Tupy J.L."/>
            <person name="Whitfied E.J."/>
            <person name="Bayraktaroglu L."/>
            <person name="Berman B.P."/>
            <person name="Bettencourt B.R."/>
            <person name="Celniker S.E."/>
            <person name="de Grey A.D."/>
            <person name="Drysdale R.A."/>
            <person name="Harris N.L."/>
            <person name="Richter J."/>
            <person name="Russo S."/>
            <person name="Schroeder A.J."/>
            <person name="Shu S.Q."/>
            <person name="Stapleton M."/>
            <person name="Yamada C."/>
            <person name="Ashburner M."/>
            <person name="Gelbart W.M."/>
            <person name="Rubin G.M."/>
            <person name="Lewis S.E."/>
        </authorList>
    </citation>
    <scope>GENOME REANNOTATION</scope>
    <source>
        <strain evidence="5">Berkeley</strain>
    </source>
</reference>
<dbReference type="PANTHER" id="PTHR22028">
    <property type="entry name" value="SFI1 SPINDLE BODY DOMAIN-CONTAINING PROTEIN-RELATED"/>
    <property type="match status" value="1"/>
</dbReference>
<dbReference type="Bgee" id="FBgn0031496">
    <property type="expression patterns" value="Expressed in early-mid elongation-stage spermatid (Drosophila) in testis and 17 other cell types or tissues"/>
</dbReference>
<accession>M9PEB9</accession>
<dbReference type="FlyBase" id="FBgn0031496">
    <property type="gene designation" value="CG17258"/>
</dbReference>
<dbReference type="Proteomes" id="UP000000803">
    <property type="component" value="Chromosome 2L"/>
</dbReference>
<feature type="region of interest" description="Disordered" evidence="2">
    <location>
        <begin position="121"/>
        <end position="140"/>
    </location>
</feature>
<dbReference type="AGR" id="FB:FBgn0031496"/>
<reference evidence="3 5" key="2">
    <citation type="journal article" date="2002" name="Genome Biol.">
        <title>Finishing a whole-genome shotgun: release 3 of the Drosophila melanogaster euchromatic genome sequence.</title>
        <authorList>
            <person name="Celniker S.E."/>
            <person name="Wheeler D.A."/>
            <person name="Kronmiller B."/>
            <person name="Carlson J.W."/>
            <person name="Halpern A."/>
            <person name="Patel S."/>
            <person name="Adams M."/>
            <person name="Champe M."/>
            <person name="Dugan S.P."/>
            <person name="Frise E."/>
            <person name="Hodgson A."/>
            <person name="George R.A."/>
            <person name="Hoskins R.A."/>
            <person name="Laverty T."/>
            <person name="Muzny D.M."/>
            <person name="Nelson C.R."/>
            <person name="Pacleb J.M."/>
            <person name="Park S."/>
            <person name="Pfeiffer B.D."/>
            <person name="Richards S."/>
            <person name="Sodergren E.J."/>
            <person name="Svirskas R."/>
            <person name="Tabor P.E."/>
            <person name="Wan K."/>
            <person name="Stapleton M."/>
            <person name="Sutton G.G."/>
            <person name="Venter C."/>
            <person name="Weinstock G."/>
            <person name="Scherer S.E."/>
            <person name="Myers E.W."/>
            <person name="Gibbs R.A."/>
            <person name="Rubin G.M."/>
        </authorList>
    </citation>
    <scope>NUCLEOTIDE SEQUENCE [LARGE SCALE GENOMIC DNA]</scope>
    <source>
        <strain evidence="5">Berkeley</strain>
    </source>
</reference>
<reference evidence="3 5" key="5">
    <citation type="journal article" date="2002" name="Genome Biol.">
        <title>Heterochromatic sequences in a Drosophila whole-genome shotgun assembly.</title>
        <authorList>
            <person name="Hoskins R.A."/>
            <person name="Smith C.D."/>
            <person name="Carlson J.W."/>
            <person name="Carvalho A.B."/>
            <person name="Halpern A."/>
            <person name="Kaminker J.S."/>
            <person name="Kennedy C."/>
            <person name="Mungall C.J."/>
            <person name="Sullivan B.A."/>
            <person name="Sutton G.G."/>
            <person name="Yasuhara J.C."/>
            <person name="Wakimoto B.T."/>
            <person name="Myers E.W."/>
            <person name="Celniker S.E."/>
            <person name="Rubin G.M."/>
            <person name="Karpen G.H."/>
        </authorList>
    </citation>
    <scope>NUCLEOTIDE SEQUENCE [LARGE SCALE GENOMIC DNA]</scope>
    <source>
        <strain evidence="5">Berkeley</strain>
    </source>
</reference>
<reference evidence="3 5" key="9">
    <citation type="journal article" date="2015" name="G3 (Bethesda)">
        <title>Gene Model Annotations for Drosophila melanogaster: Impact of High-Throughput Data.</title>
        <authorList>
            <consortium name="FlyBase Consortium"/>
            <person name="Matthews B.B."/>
            <person name="Dos Santos G."/>
            <person name="Crosby M.A."/>
            <person name="Emmert D.B."/>
            <person name="St Pierre S.E."/>
            <person name="Gramates L.S."/>
            <person name="Zhou P."/>
            <person name="Schroeder A.J."/>
            <person name="Falls K."/>
            <person name="Strelets V."/>
            <person name="Russo S.M."/>
            <person name="Gelbart W.M."/>
            <person name="null"/>
        </authorList>
    </citation>
    <scope>NUCLEOTIDE SEQUENCE [LARGE SCALE GENOMIC DNA]</scope>
    <source>
        <strain evidence="5">Berkeley</strain>
    </source>
</reference>
<dbReference type="VEuPathDB" id="VectorBase:FBgn0031496"/>
<dbReference type="SMR" id="M9PEB9"/>
<keyword evidence="1" id="KW-0175">Coiled coil</keyword>
<protein>
    <submittedName>
        <fullName evidence="3">Uncharacterized protein, isoform C</fullName>
    </submittedName>
</protein>
<organism evidence="3 5">
    <name type="scientific">Drosophila melanogaster</name>
    <name type="common">Fruit fly</name>
    <dbReference type="NCBI Taxonomy" id="7227"/>
    <lineage>
        <taxon>Eukaryota</taxon>
        <taxon>Metazoa</taxon>
        <taxon>Ecdysozoa</taxon>
        <taxon>Arthropoda</taxon>
        <taxon>Hexapoda</taxon>
        <taxon>Insecta</taxon>
        <taxon>Pterygota</taxon>
        <taxon>Neoptera</taxon>
        <taxon>Endopterygota</taxon>
        <taxon>Diptera</taxon>
        <taxon>Brachycera</taxon>
        <taxon>Muscomorpha</taxon>
        <taxon>Ephydroidea</taxon>
        <taxon>Drosophilidae</taxon>
        <taxon>Drosophila</taxon>
        <taxon>Sophophora</taxon>
    </lineage>
</organism>
<dbReference type="AlphaFoldDB" id="M9PEB9"/>
<evidence type="ECO:0000313" key="4">
    <source>
        <dbReference type="FlyBase" id="FBgn0031496"/>
    </source>
</evidence>
<proteinExistence type="predicted"/>
<reference evidence="3 5" key="1">
    <citation type="journal article" date="2000" name="Science">
        <title>The genome sequence of Drosophila melanogaster.</title>
        <authorList>
            <person name="Adams M.D."/>
            <person name="Celniker S.E."/>
            <person name="Holt R.A."/>
            <person name="Evans C.A."/>
            <person name="Gocayne J.D."/>
            <person name="Amanatides P.G."/>
            <person name="Scherer S.E."/>
            <person name="Li P.W."/>
            <person name="Hoskins R.A."/>
            <person name="Galle R.F."/>
            <person name="George R.A."/>
            <person name="Lewis S.E."/>
            <person name="Richards S."/>
            <person name="Ashburner M."/>
            <person name="Henderson S.N."/>
            <person name="Sutton G.G."/>
            <person name="Wortman J.R."/>
            <person name="Yandell M.D."/>
            <person name="Zhang Q."/>
            <person name="Chen L.X."/>
            <person name="Brandon R.C."/>
            <person name="Rogers Y.H."/>
            <person name="Blazej R.G."/>
            <person name="Champe M."/>
            <person name="Pfeiffer B.D."/>
            <person name="Wan K.H."/>
            <person name="Doyle C."/>
            <person name="Baxter E.G."/>
            <person name="Helt G."/>
            <person name="Nelson C.R."/>
            <person name="Gabor G.L."/>
            <person name="Abril J.F."/>
            <person name="Agbayani A."/>
            <person name="An H.J."/>
            <person name="Andrews-Pfannkoch C."/>
            <person name="Baldwin D."/>
            <person name="Ballew R.M."/>
            <person name="Basu A."/>
            <person name="Baxendale J."/>
            <person name="Bayraktaroglu L."/>
            <person name="Beasley E.M."/>
            <person name="Beeson K.Y."/>
            <person name="Benos P.V."/>
            <person name="Berman B.P."/>
            <person name="Bhandari D."/>
            <person name="Bolshakov S."/>
            <person name="Borkova D."/>
            <person name="Botchan M.R."/>
            <person name="Bouck J."/>
            <person name="Brokstein P."/>
            <person name="Brottier P."/>
            <person name="Burtis K.C."/>
            <person name="Busam D.A."/>
            <person name="Butler H."/>
            <person name="Cadieu E."/>
            <person name="Center A."/>
            <person name="Chandra I."/>
            <person name="Cherry J.M."/>
            <person name="Cawley S."/>
            <person name="Dahlke C."/>
            <person name="Davenport L.B."/>
            <person name="Davies P."/>
            <person name="de Pablos B."/>
            <person name="Delcher A."/>
            <person name="Deng Z."/>
            <person name="Mays A.D."/>
            <person name="Dew I."/>
            <person name="Dietz S.M."/>
            <person name="Dodson K."/>
            <person name="Doup L.E."/>
            <person name="Downes M."/>
            <person name="Dugan-Rocha S."/>
            <person name="Dunkov B.C."/>
            <person name="Dunn P."/>
            <person name="Durbin K.J."/>
            <person name="Evangelista C.C."/>
            <person name="Ferraz C."/>
            <person name="Ferriera S."/>
            <person name="Fleischmann W."/>
            <person name="Fosler C."/>
            <person name="Gabrielian A.E."/>
            <person name="Garg N.S."/>
            <person name="Gelbart W.M."/>
            <person name="Glasser K."/>
            <person name="Glodek A."/>
            <person name="Gong F."/>
            <person name="Gorrell J.H."/>
            <person name="Gu Z."/>
            <person name="Guan P."/>
            <person name="Harris M."/>
            <person name="Harris N.L."/>
            <person name="Harvey D."/>
            <person name="Heiman T.J."/>
            <person name="Hernandez J.R."/>
            <person name="Houck J."/>
            <person name="Hostin D."/>
            <person name="Houston K.A."/>
            <person name="Howland T.J."/>
            <person name="Wei M.H."/>
            <person name="Ibegwam C."/>
            <person name="Jalali M."/>
            <person name="Kalush F."/>
            <person name="Karpen G.H."/>
            <person name="Ke Z."/>
            <person name="Kennison J.A."/>
            <person name="Ketchum K.A."/>
            <person name="Kimmel B.E."/>
            <person name="Kodira C.D."/>
            <person name="Kraft C."/>
            <person name="Kravitz S."/>
            <person name="Kulp D."/>
            <person name="Lai Z."/>
            <person name="Lasko P."/>
            <person name="Lei Y."/>
            <person name="Levitsky A.A."/>
            <person name="Li J."/>
            <person name="Li Z."/>
            <person name="Liang Y."/>
            <person name="Lin X."/>
            <person name="Liu X."/>
            <person name="Mattei B."/>
            <person name="McIntosh T.C."/>
            <person name="McLeod M.P."/>
            <person name="McPherson D."/>
            <person name="Merkulov G."/>
            <person name="Milshina N.V."/>
            <person name="Mobarry C."/>
            <person name="Morris J."/>
            <person name="Moshrefi A."/>
            <person name="Mount S.M."/>
            <person name="Moy M."/>
            <person name="Murphy B."/>
            <person name="Murphy L."/>
            <person name="Muzny D.M."/>
            <person name="Nelson D.L."/>
            <person name="Nelson D.R."/>
            <person name="Nelson K.A."/>
            <person name="Nixon K."/>
            <person name="Nusskern D.R."/>
            <person name="Pacleb J.M."/>
            <person name="Palazzolo M."/>
            <person name="Pittman G.S."/>
            <person name="Pan S."/>
            <person name="Pollard J."/>
            <person name="Puri V."/>
            <person name="Reese M.G."/>
            <person name="Reinert K."/>
            <person name="Remington K."/>
            <person name="Saunders R.D."/>
            <person name="Scheeler F."/>
            <person name="Shen H."/>
            <person name="Shue B.C."/>
            <person name="Siden-Kiamos I."/>
            <person name="Simpson M."/>
            <person name="Skupski M.P."/>
            <person name="Smith T."/>
            <person name="Spier E."/>
            <person name="Spradling A.C."/>
            <person name="Stapleton M."/>
            <person name="Strong R."/>
            <person name="Sun E."/>
            <person name="Svirskas R."/>
            <person name="Tector C."/>
            <person name="Turner R."/>
            <person name="Venter E."/>
            <person name="Wang A.H."/>
            <person name="Wang X."/>
            <person name="Wang Z.Y."/>
            <person name="Wassarman D.A."/>
            <person name="Weinstock G.M."/>
            <person name="Weissenbach J."/>
            <person name="Williams S.M."/>
            <person name="WoodageT"/>
            <person name="Worley K.C."/>
            <person name="Wu D."/>
            <person name="Yang S."/>
            <person name="Yao Q.A."/>
            <person name="Ye J."/>
            <person name="Yeh R.F."/>
            <person name="Zaveri J.S."/>
            <person name="Zhan M."/>
            <person name="Zhang G."/>
            <person name="Zhao Q."/>
            <person name="Zheng L."/>
            <person name="Zheng X.H."/>
            <person name="Zhong F.N."/>
            <person name="Zhong W."/>
            <person name="Zhou X."/>
            <person name="Zhu S."/>
            <person name="Zhu X."/>
            <person name="Smith H.O."/>
            <person name="Gibbs R.A."/>
            <person name="Myers E.W."/>
            <person name="Rubin G.M."/>
            <person name="Venter J.C."/>
        </authorList>
    </citation>
    <scope>NUCLEOTIDE SEQUENCE [LARGE SCALE GENOMIC DNA]</scope>
    <source>
        <strain evidence="5">Berkeley</strain>
    </source>
</reference>
<feature type="coiled-coil region" evidence="1">
    <location>
        <begin position="540"/>
        <end position="567"/>
    </location>
</feature>
<evidence type="ECO:0000313" key="5">
    <source>
        <dbReference type="Proteomes" id="UP000000803"/>
    </source>
</evidence>
<dbReference type="OrthoDB" id="6256972at2759"/>
<feature type="region of interest" description="Disordered" evidence="2">
    <location>
        <begin position="616"/>
        <end position="638"/>
    </location>
</feature>
<dbReference type="EMBL" id="AE014134">
    <property type="protein sequence ID" value="AGB92517.1"/>
    <property type="molecule type" value="Genomic_DNA"/>
</dbReference>
<feature type="region of interest" description="Disordered" evidence="2">
    <location>
        <begin position="285"/>
        <end position="316"/>
    </location>
</feature>
<reference evidence="3 5" key="8">
    <citation type="journal article" date="2007" name="Science">
        <title>Sequence finishing and mapping of Drosophila melanogaster heterochromatin.</title>
        <authorList>
            <person name="Hoskins R.A."/>
            <person name="Carlson J.W."/>
            <person name="Kennedy C."/>
            <person name="Acevedo D."/>
            <person name="Evans-Holm M."/>
            <person name="Frise E."/>
            <person name="Wan K.H."/>
            <person name="Park S."/>
            <person name="Mendez-Lago M."/>
            <person name="Rossi F."/>
            <person name="Villasante A."/>
            <person name="Dimitri P."/>
            <person name="Karpen G.H."/>
            <person name="Celniker S.E."/>
        </authorList>
    </citation>
    <scope>NUCLEOTIDE SEQUENCE [LARGE SCALE GENOMIC DNA]</scope>
    <source>
        <strain evidence="5">Berkeley</strain>
    </source>
</reference>
<dbReference type="KEGG" id="dme:Dmel_CG17258"/>
<gene>
    <name evidence="3" type="primary">Dmel\CG17258</name>
    <name evidence="3 4" type="ORF">CG17258</name>
    <name evidence="3" type="ORF">Dmel_CG17258</name>
</gene>
<reference evidence="3 5" key="7">
    <citation type="journal article" date="2007" name="Science">
        <title>The Release 5.1 annotation of Drosophila melanogaster heterochromatin.</title>
        <authorList>
            <person name="Smith C.D."/>
            <person name="Shu S."/>
            <person name="Mungall C.J."/>
            <person name="Karpen G.H."/>
        </authorList>
    </citation>
    <scope>NUCLEOTIDE SEQUENCE [LARGE SCALE GENOMIC DNA]</scope>
    <source>
        <strain evidence="5">Berkeley</strain>
    </source>
</reference>
<dbReference type="InterPro" id="IPR052270">
    <property type="entry name" value="CACF_protein"/>
</dbReference>
<evidence type="ECO:0000256" key="1">
    <source>
        <dbReference type="SAM" id="Coils"/>
    </source>
</evidence>
<reference evidence="3 5" key="11">
    <citation type="journal article" date="2015" name="Genome Res.">
        <title>The Release 6 reference sequence of the Drosophila melanogaster genome.</title>
        <authorList>
            <person name="Hoskins R.A."/>
            <person name="Carlson J.W."/>
            <person name="Wan K.H."/>
            <person name="Park S."/>
            <person name="Mendez I."/>
            <person name="Galle S.E."/>
            <person name="Booth B.W."/>
            <person name="Pfeiffer B.D."/>
            <person name="George R.A."/>
            <person name="Svirskas R."/>
            <person name="Krzywinski M."/>
            <person name="Schein J."/>
            <person name="Accardo M.C."/>
            <person name="Damia E."/>
            <person name="Messina G."/>
            <person name="Mendez-Lago M."/>
            <person name="de Pablos B."/>
            <person name="Demakova O.V."/>
            <person name="Andreyeva E.N."/>
            <person name="Boldyreva L.V."/>
            <person name="Marra M."/>
            <person name="Carvalho A.B."/>
            <person name="Dimitri P."/>
            <person name="Villasante A."/>
            <person name="Zhimulev I.F."/>
            <person name="Rubin G.M."/>
            <person name="Karpen G.H."/>
            <person name="Celniker S.E."/>
        </authorList>
    </citation>
    <scope>NUCLEOTIDE SEQUENCE [LARGE SCALE GENOMIC DNA]</scope>
    <source>
        <strain evidence="5">Berkeley</strain>
    </source>
</reference>
<reference evidence="3 5" key="4">
    <citation type="journal article" date="2002" name="Genome Biol.">
        <title>The transposable elements of the Drosophila melanogaster euchromatin: a genomics perspective.</title>
        <authorList>
            <person name="Kaminker J.S."/>
            <person name="Bergman C.M."/>
            <person name="Kronmiller B."/>
            <person name="Carlson J."/>
            <person name="Svirskas R."/>
            <person name="Patel S."/>
            <person name="Frise E."/>
            <person name="Wheeler D.A."/>
            <person name="Lewis S.E."/>
            <person name="Rubin G.M."/>
            <person name="Ashburner M."/>
            <person name="Celniker S.E."/>
        </authorList>
    </citation>
    <scope>NUCLEOTIDE SEQUENCE [LARGE SCALE GENOMIC DNA]</scope>
    <source>
        <strain evidence="5">Berkeley</strain>
    </source>
</reference>
<dbReference type="BioGRID-ORCS" id="33517">
    <property type="hits" value="0 hits in 1 CRISPR screen"/>
</dbReference>
<reference evidence="3 5" key="10">
    <citation type="journal article" date="2015" name="G3 (Bethesda)">
        <title>Gene Model Annotations for Drosophila melanogaster: The Rule-Benders.</title>
        <authorList>
            <consortium name="FlyBase Consortium"/>
            <person name="Crosby M.A."/>
            <person name="Gramates L.S."/>
            <person name="Dos Santos G."/>
            <person name="Matthews B.B."/>
            <person name="St Pierre S.E."/>
            <person name="Zhou P."/>
            <person name="Schroeder A.J."/>
            <person name="Falls K."/>
            <person name="Emmert D.B."/>
            <person name="Russo S.M."/>
            <person name="Gelbart W.M."/>
            <person name="null"/>
        </authorList>
    </citation>
    <scope>NUCLEOTIDE SEQUENCE [LARGE SCALE GENOMIC DNA]</scope>
    <source>
        <strain evidence="5">Berkeley</strain>
    </source>
</reference>
<dbReference type="RefSeq" id="NP_001259980.1">
    <property type="nucleotide sequence ID" value="NM_001273051.1"/>
</dbReference>
<dbReference type="HOGENOM" id="CLU_327113_0_0_1"/>
<evidence type="ECO:0000256" key="2">
    <source>
        <dbReference type="SAM" id="MobiDB-lite"/>
    </source>
</evidence>
<sequence length="873" mass="103567">MSHPKRREKPSKETRWDRIRKRHLQANPLGLKTDAVRRLIETDYVGRRQERLLIEGEDSKQLNPGLIMDMRHKMIPHKLPLATIAHDPSNSLEATKAHNLEVEKRFIDNQLQKFRQQLSRQFQRTKSHRVPPTKPDFKLNNGPLVKSLAQAAQHIDNFYNTPVQALSQMAQMCSETKSEATKSLIQQLRAEPEKEAEADMDCEWTEQEAQVVEIPAFIEEQVISFDALEYRNFTKQVQADESKAKLLRCRTPSPLTSTEEFFRPMRAAAERQMLHVRTVRHEEDLLQENKQAQQPEGEPSSLKRESSTCSNTSDGIDSVISDLAEEALYELQLEAAEKENEELDKELPVPPKLVQFQLPPKKSPTLTTHPVGDSEAEPEQEPLLIRRIELPKVVVKPKEPELKQPSSSSEDESDVEPTHEKQKIIEQLFQARANTQLVVMRKYFLKWIHFTTMEKIEREQGQSCQARDTRVQKINAFLDKVRQEKRRQRTETVAETSKTTQKSLEKREEAVKMAKQFKNKLKVQQDIIDLQRIKLERQERLIMQLKLSKLSDEAKEAREDLKQELKTVIRCGDPKAKAKAKCLQLIGNLRDADDEEMDRLQGKALLQPRFLQHMQERATERSMRHEQARQRRAQAEAEREAAKLALEEAKRQEDEEAKRLRMEVLKEKRRQEKMAKVLKERERQRFIENQRKAVEFSRKLLKRTGMEGFKRLLERKRENLVKSEEFRCRLITKNSFSSWHSYSTYRQREKIIKAEICWHNILKRRALYAWILYVQNEKSKMLVAIDWHALRSMEHWFARWHKYSTHCRMIEDSKTRQAISHHEWHLKWKVLDCWRRLPQILKIEKETEERRQRWRMKIWELLPDYKPREDSLW</sequence>
<evidence type="ECO:0000313" key="3">
    <source>
        <dbReference type="EMBL" id="AGB92517.1"/>
    </source>
</evidence>
<reference evidence="3 5" key="6">
    <citation type="journal article" date="2005" name="PLoS Comput. Biol.">
        <title>Combined evidence annotation of transposable elements in genome sequences.</title>
        <authorList>
            <person name="Quesneville H."/>
            <person name="Bergman C.M."/>
            <person name="Andrieu O."/>
            <person name="Autard D."/>
            <person name="Nouaud D."/>
            <person name="Ashburner M."/>
            <person name="Anxolabehere D."/>
        </authorList>
    </citation>
    <scope>NUCLEOTIDE SEQUENCE [LARGE SCALE GENOMIC DNA]</scope>
    <source>
        <strain evidence="5">Berkeley</strain>
    </source>
</reference>
<feature type="region of interest" description="Disordered" evidence="2">
    <location>
        <begin position="355"/>
        <end position="383"/>
    </location>
</feature>
<dbReference type="PANTHER" id="PTHR22028:SF5">
    <property type="entry name" value="COILED-COIL DOMAIN-CONTAINING PROTEIN 191"/>
    <property type="match status" value="1"/>
</dbReference>
<keyword evidence="5" id="KW-1185">Reference proteome</keyword>
<name>M9PEB9_DROME</name>
<dbReference type="GeneID" id="33517"/>